<accession>A0ABQ5Z687</accession>
<proteinExistence type="predicted"/>
<reference evidence="3" key="1">
    <citation type="journal article" date="2019" name="Int. J. Syst. Evol. Microbiol.">
        <title>The Global Catalogue of Microorganisms (GCM) 10K type strain sequencing project: providing services to taxonomists for standard genome sequencing and annotation.</title>
        <authorList>
            <consortium name="The Broad Institute Genomics Platform"/>
            <consortium name="The Broad Institute Genome Sequencing Center for Infectious Disease"/>
            <person name="Wu L."/>
            <person name="Ma J."/>
        </authorList>
    </citation>
    <scope>NUCLEOTIDE SEQUENCE [LARGE SCALE GENOMIC DNA]</scope>
    <source>
        <strain evidence="3">NBRC 102146</strain>
    </source>
</reference>
<dbReference type="EMBL" id="BSOO01000021">
    <property type="protein sequence ID" value="GLR48218.1"/>
    <property type="molecule type" value="Genomic_DNA"/>
</dbReference>
<sequence>MTRRRTAVATLGAILLIVTPAAAALRGQCSEARPAPLPAATAMMVTLGTIGSALAP</sequence>
<name>A0ABQ5Z687_9SPHN</name>
<dbReference type="RefSeq" id="WP_156956997.1">
    <property type="nucleotide sequence ID" value="NZ_BSOO01000021.1"/>
</dbReference>
<dbReference type="Proteomes" id="UP001156703">
    <property type="component" value="Unassembled WGS sequence"/>
</dbReference>
<keyword evidence="3" id="KW-1185">Reference proteome</keyword>
<evidence type="ECO:0000313" key="3">
    <source>
        <dbReference type="Proteomes" id="UP001156703"/>
    </source>
</evidence>
<keyword evidence="1" id="KW-0732">Signal</keyword>
<gene>
    <name evidence="2" type="ORF">GCM10007925_19310</name>
</gene>
<organism evidence="2 3">
    <name type="scientific">Sphingomonas astaxanthinifaciens DSM 22298</name>
    <dbReference type="NCBI Taxonomy" id="1123267"/>
    <lineage>
        <taxon>Bacteria</taxon>
        <taxon>Pseudomonadati</taxon>
        <taxon>Pseudomonadota</taxon>
        <taxon>Alphaproteobacteria</taxon>
        <taxon>Sphingomonadales</taxon>
        <taxon>Sphingomonadaceae</taxon>
        <taxon>Sphingomonas</taxon>
    </lineage>
</organism>
<evidence type="ECO:0000313" key="2">
    <source>
        <dbReference type="EMBL" id="GLR48218.1"/>
    </source>
</evidence>
<protein>
    <submittedName>
        <fullName evidence="2">Uncharacterized protein</fullName>
    </submittedName>
</protein>
<feature type="signal peptide" evidence="1">
    <location>
        <begin position="1"/>
        <end position="23"/>
    </location>
</feature>
<evidence type="ECO:0000256" key="1">
    <source>
        <dbReference type="SAM" id="SignalP"/>
    </source>
</evidence>
<comment type="caution">
    <text evidence="2">The sequence shown here is derived from an EMBL/GenBank/DDBJ whole genome shotgun (WGS) entry which is preliminary data.</text>
</comment>
<feature type="chain" id="PRO_5045984629" evidence="1">
    <location>
        <begin position="24"/>
        <end position="56"/>
    </location>
</feature>